<feature type="region of interest" description="Disordered" evidence="1">
    <location>
        <begin position="61"/>
        <end position="82"/>
    </location>
</feature>
<proteinExistence type="predicted"/>
<name>A0A4P9UR24_METBY</name>
<dbReference type="EMBL" id="CP035467">
    <property type="protein sequence ID" value="QCW82086.1"/>
    <property type="molecule type" value="Genomic_DNA"/>
</dbReference>
<evidence type="ECO:0000256" key="1">
    <source>
        <dbReference type="SAM" id="MobiDB-lite"/>
    </source>
</evidence>
<dbReference type="KEGG" id="mbur:EQU24_07370"/>
<evidence type="ECO:0000313" key="2">
    <source>
        <dbReference type="EMBL" id="QCW82086.1"/>
    </source>
</evidence>
<dbReference type="Proteomes" id="UP000305881">
    <property type="component" value="Chromosome"/>
</dbReference>
<evidence type="ECO:0000313" key="3">
    <source>
        <dbReference type="Proteomes" id="UP000305881"/>
    </source>
</evidence>
<dbReference type="AlphaFoldDB" id="A0A4P9UR24"/>
<protein>
    <submittedName>
        <fullName evidence="2">Uncharacterized protein</fullName>
    </submittedName>
</protein>
<feature type="compositionally biased region" description="Basic and acidic residues" evidence="1">
    <location>
        <begin position="67"/>
        <end position="78"/>
    </location>
</feature>
<organism evidence="2 3">
    <name type="scientific">Methylotuvimicrobium buryatense</name>
    <name type="common">Methylomicrobium buryatense</name>
    <dbReference type="NCBI Taxonomy" id="95641"/>
    <lineage>
        <taxon>Bacteria</taxon>
        <taxon>Pseudomonadati</taxon>
        <taxon>Pseudomonadota</taxon>
        <taxon>Gammaproteobacteria</taxon>
        <taxon>Methylococcales</taxon>
        <taxon>Methylococcaceae</taxon>
        <taxon>Methylotuvimicrobium</taxon>
    </lineage>
</organism>
<reference evidence="3" key="1">
    <citation type="journal article" date="2019" name="J. Bacteriol.">
        <title>A Mutagenic Screen Identifies a TonB-Dependent Receptor Required for the Lanthanide Metal Switch in the Type I Methanotroph 'Methylotuvimicrobium buryatense' 5GB1C.</title>
        <authorList>
            <person name="Groom J.D."/>
            <person name="Ford S.M."/>
            <person name="Pesesky M.W."/>
            <person name="Lidstrom M.E."/>
        </authorList>
    </citation>
    <scope>NUCLEOTIDE SEQUENCE [LARGE SCALE GENOMIC DNA]</scope>
    <source>
        <strain evidence="3">5GB1C</strain>
    </source>
</reference>
<sequence length="98" mass="10976">MTTISIRVKCALALILIAIAGIGPVPITSTLGAFVALFRPRWFKTLVDNVYDNDPQIPKSFKASAPHTDRPTLKHRETAQNNHSSIKTRLLFFLRCSR</sequence>
<accession>A0A4P9UR24</accession>
<keyword evidence="3" id="KW-1185">Reference proteome</keyword>
<gene>
    <name evidence="2" type="ORF">EQU24_07370</name>
</gene>
<dbReference type="OrthoDB" id="5571059at2"/>